<gene>
    <name evidence="2" type="ORF">BWR22_08010</name>
</gene>
<dbReference type="Pfam" id="PF12680">
    <property type="entry name" value="SnoaL_2"/>
    <property type="match status" value="1"/>
</dbReference>
<dbReference type="SUPFAM" id="SSF54427">
    <property type="entry name" value="NTF2-like"/>
    <property type="match status" value="1"/>
</dbReference>
<evidence type="ECO:0000313" key="2">
    <source>
        <dbReference type="EMBL" id="APY00260.1"/>
    </source>
</evidence>
<dbReference type="InterPro" id="IPR032710">
    <property type="entry name" value="NTF2-like_dom_sf"/>
</dbReference>
<protein>
    <recommendedName>
        <fullName evidence="1">SnoaL-like domain-containing protein</fullName>
    </recommendedName>
</protein>
<dbReference type="InterPro" id="IPR037401">
    <property type="entry name" value="SnoaL-like"/>
</dbReference>
<reference evidence="2 3" key="1">
    <citation type="submission" date="2017-01" db="EMBL/GenBank/DDBJ databases">
        <title>Complete genome of Lacinutrix venerupis DOK2-8 isolated from seawater in Dokdo.</title>
        <authorList>
            <person name="Chi W.-J."/>
            <person name="Kim J.H."/>
        </authorList>
    </citation>
    <scope>NUCLEOTIDE SEQUENCE [LARGE SCALE GENOMIC DNA]</scope>
    <source>
        <strain evidence="2 3">DOK2-8</strain>
    </source>
</reference>
<proteinExistence type="predicted"/>
<organism evidence="2 3">
    <name type="scientific">Lacinutrix venerupis</name>
    <dbReference type="NCBI Taxonomy" id="1486034"/>
    <lineage>
        <taxon>Bacteria</taxon>
        <taxon>Pseudomonadati</taxon>
        <taxon>Bacteroidota</taxon>
        <taxon>Flavobacteriia</taxon>
        <taxon>Flavobacteriales</taxon>
        <taxon>Flavobacteriaceae</taxon>
        <taxon>Lacinutrix</taxon>
    </lineage>
</organism>
<dbReference type="AlphaFoldDB" id="A0AAC9LMS5"/>
<keyword evidence="3" id="KW-1185">Reference proteome</keyword>
<dbReference type="KEGG" id="lvn:BWR22_08010"/>
<feature type="domain" description="SnoaL-like" evidence="1">
    <location>
        <begin position="9"/>
        <end position="109"/>
    </location>
</feature>
<evidence type="ECO:0000259" key="1">
    <source>
        <dbReference type="Pfam" id="PF12680"/>
    </source>
</evidence>
<evidence type="ECO:0000313" key="3">
    <source>
        <dbReference type="Proteomes" id="UP000187506"/>
    </source>
</evidence>
<name>A0AAC9LMS5_9FLAO</name>
<sequence length="134" mass="15699">MSAKKIVKAFYDSNLAKDENLIDMFHNDCVLHWNSSQGFTTLNKSEIEEKLNGVKESYLSFTYRLSHLLEDDNIVTARYTIYYTTIERPLKEEPLAHFISIWEIKDGKMYKGYEISQKLDESVENLTSFSKIKI</sequence>
<dbReference type="RefSeq" id="WP_076733167.1">
    <property type="nucleotide sequence ID" value="NZ_CP019352.1"/>
</dbReference>
<dbReference type="EMBL" id="CP019352">
    <property type="protein sequence ID" value="APY00260.1"/>
    <property type="molecule type" value="Genomic_DNA"/>
</dbReference>
<dbReference type="Proteomes" id="UP000187506">
    <property type="component" value="Chromosome"/>
</dbReference>
<dbReference type="Gene3D" id="3.10.450.50">
    <property type="match status" value="1"/>
</dbReference>
<accession>A0AAC9LMS5</accession>